<organism evidence="1 2">
    <name type="scientific">Spiromyces aspiralis</name>
    <dbReference type="NCBI Taxonomy" id="68401"/>
    <lineage>
        <taxon>Eukaryota</taxon>
        <taxon>Fungi</taxon>
        <taxon>Fungi incertae sedis</taxon>
        <taxon>Zoopagomycota</taxon>
        <taxon>Kickxellomycotina</taxon>
        <taxon>Kickxellomycetes</taxon>
        <taxon>Kickxellales</taxon>
        <taxon>Kickxellaceae</taxon>
        <taxon>Spiromyces</taxon>
    </lineage>
</organism>
<dbReference type="EMBL" id="JAMZIH010005152">
    <property type="protein sequence ID" value="KAJ1675926.1"/>
    <property type="molecule type" value="Genomic_DNA"/>
</dbReference>
<protein>
    <submittedName>
        <fullName evidence="1">Uncharacterized protein</fullName>
    </submittedName>
</protein>
<comment type="caution">
    <text evidence="1">The sequence shown here is derived from an EMBL/GenBank/DDBJ whole genome shotgun (WGS) entry which is preliminary data.</text>
</comment>
<sequence length="835" mass="89431">MNNRQPMVQAPSGFMVASPNAPSMLGNVNSAFYSQFTFHPIQQAHTAPAGPNPDLRAAFYNPYQVKHRHRTTKEQLSLLESTFQTNPKPSSELRRSLAERLGMTPRGVQIWFQNRRAKQKKQQQQQPQPQQQTPRTHAGDNALNIVNNDNDNNDQPTTAATTAATAVVTFDEPPSMSPSAMSSSSPASTVPTVPTPACDRSKSSLLARRPPSLVINTSPSHIHNTTSSSLQDNQVPPDARPTVTSPSSPSKRPRKSKPCDTLGCSSSTCGQIRVFNAAWDGSGVAPLEYEDILNHVWSQTNATTDPASRTSALDPSRIPLLPALGTPFFTPTTASLPSAFSQVQQQQQQQRSTTSTFVSPSLHPLGVPNLASAPASTSAGLMHGRDLPLSRPPFSAFLESTHQHSTLASEESGAQYVVPSPFQSAPNSAIGSMFPHSLGRGRSNMESLEVDMPGLEPSNRARHKASGGSSSGMKDSVVQCRGRDQLRINMNEADNEVADDDDDDDDDDDNNNSIIPDPADTIRKSASNLGSYPGGESISTVATSSGLQQTPQQQQQQLVDFLQGIASQAPHSQSPSSLTAPTQLHQQQVSAVAVAPAITEELVQQQQQQQQQQQYFHTPFAEGYSADQLSLYIGSQLHQQQRQELLSQLLGSTPGSSDVRTVSAESLNGASMLAHNGSHSEPAEVKLSHGCGSDVSATIVAVTGNGHVGPTPSVQICQTSASQLGQGGDGSGSRGVVATSPQDPSPAVASLEAHGNCNGGGDSQASMPQQPTADGLQLNQEALFRHLHSHLPLYLEQHYYYYQQQQQQQQLATQNKGDGGLACYSQEDKQQQQQQ</sequence>
<proteinExistence type="predicted"/>
<reference evidence="1" key="1">
    <citation type="submission" date="2022-06" db="EMBL/GenBank/DDBJ databases">
        <title>Phylogenomic reconstructions and comparative analyses of Kickxellomycotina fungi.</title>
        <authorList>
            <person name="Reynolds N.K."/>
            <person name="Stajich J.E."/>
            <person name="Barry K."/>
            <person name="Grigoriev I.V."/>
            <person name="Crous P."/>
            <person name="Smith M.E."/>
        </authorList>
    </citation>
    <scope>NUCLEOTIDE SEQUENCE</scope>
    <source>
        <strain evidence="1">RSA 2271</strain>
    </source>
</reference>
<gene>
    <name evidence="1" type="ORF">EV182_000313</name>
</gene>
<accession>A0ACC1HKQ0</accession>
<dbReference type="Proteomes" id="UP001145114">
    <property type="component" value="Unassembled WGS sequence"/>
</dbReference>
<name>A0ACC1HKQ0_9FUNG</name>
<keyword evidence="2" id="KW-1185">Reference proteome</keyword>
<evidence type="ECO:0000313" key="2">
    <source>
        <dbReference type="Proteomes" id="UP001145114"/>
    </source>
</evidence>
<evidence type="ECO:0000313" key="1">
    <source>
        <dbReference type="EMBL" id="KAJ1675926.1"/>
    </source>
</evidence>